<sequence>MRIDELNALDAATARAALAPAADVGWWLDALVAGRPYADAQALLALAAAEAARWTDADVEGALAHHPRIGERPTGDSAEAALSRREQGAIRSGADASDPADLERAIAAGNAAYEDRFGRVFLIRAAGRSRPEILAELDRRLTNDPDAERAEVHDQLTQIALLRLEGMLEGSPT</sequence>
<dbReference type="Proteomes" id="UP001261666">
    <property type="component" value="Unassembled WGS sequence"/>
</dbReference>
<keyword evidence="1" id="KW-0456">Lyase</keyword>
<keyword evidence="2" id="KW-1185">Reference proteome</keyword>
<protein>
    <submittedName>
        <fullName evidence="1">2-oxo-4-hydroxy-4-carboxy-5-ureidoimidazoline decarboxylase</fullName>
        <ecNumber evidence="1">4.1.1.97</ecNumber>
    </submittedName>
</protein>
<proteinExistence type="predicted"/>
<accession>A0ACC6ICD7</accession>
<evidence type="ECO:0000313" key="1">
    <source>
        <dbReference type="EMBL" id="MDR6208317.1"/>
    </source>
</evidence>
<name>A0ACC6ICD7_9ACTN</name>
<reference evidence="1" key="1">
    <citation type="submission" date="2023-08" db="EMBL/GenBank/DDBJ databases">
        <title>Functional and genomic diversity of the sorghum phyllosphere microbiome.</title>
        <authorList>
            <person name="Shade A."/>
        </authorList>
    </citation>
    <scope>NUCLEOTIDE SEQUENCE</scope>
    <source>
        <strain evidence="1">SORGH_AS_0885</strain>
    </source>
</reference>
<dbReference type="EC" id="4.1.1.97" evidence="1"/>
<gene>
    <name evidence="1" type="ORF">QE364_000005</name>
</gene>
<comment type="caution">
    <text evidence="1">The sequence shown here is derived from an EMBL/GenBank/DDBJ whole genome shotgun (WGS) entry which is preliminary data.</text>
</comment>
<evidence type="ECO:0000313" key="2">
    <source>
        <dbReference type="Proteomes" id="UP001261666"/>
    </source>
</evidence>
<dbReference type="EMBL" id="JAVIZJ010000001">
    <property type="protein sequence ID" value="MDR6208317.1"/>
    <property type="molecule type" value="Genomic_DNA"/>
</dbReference>
<organism evidence="1 2">
    <name type="scientific">Nocardioides zeae</name>
    <dbReference type="NCBI Taxonomy" id="1457234"/>
    <lineage>
        <taxon>Bacteria</taxon>
        <taxon>Bacillati</taxon>
        <taxon>Actinomycetota</taxon>
        <taxon>Actinomycetes</taxon>
        <taxon>Propionibacteriales</taxon>
        <taxon>Nocardioidaceae</taxon>
        <taxon>Nocardioides</taxon>
    </lineage>
</organism>